<comment type="caution">
    <text evidence="2">The sequence shown here is derived from an EMBL/GenBank/DDBJ whole genome shotgun (WGS) entry which is preliminary data.</text>
</comment>
<feature type="signal peptide" evidence="1">
    <location>
        <begin position="1"/>
        <end position="19"/>
    </location>
</feature>
<dbReference type="Proteomes" id="UP000570166">
    <property type="component" value="Unassembled WGS sequence"/>
</dbReference>
<accession>A0A838L523</accession>
<dbReference type="RefSeq" id="WP_160365644.1">
    <property type="nucleotide sequence ID" value="NZ_JACEIB010000006.1"/>
</dbReference>
<keyword evidence="3" id="KW-1185">Reference proteome</keyword>
<evidence type="ECO:0000313" key="2">
    <source>
        <dbReference type="EMBL" id="MBA2934127.1"/>
    </source>
</evidence>
<organism evidence="2 3">
    <name type="scientific">Sphingomonas chungangi</name>
    <dbReference type="NCBI Taxonomy" id="2683589"/>
    <lineage>
        <taxon>Bacteria</taxon>
        <taxon>Pseudomonadati</taxon>
        <taxon>Pseudomonadota</taxon>
        <taxon>Alphaproteobacteria</taxon>
        <taxon>Sphingomonadales</taxon>
        <taxon>Sphingomonadaceae</taxon>
        <taxon>Sphingomonas</taxon>
    </lineage>
</organism>
<dbReference type="EMBL" id="JACEIB010000006">
    <property type="protein sequence ID" value="MBA2934127.1"/>
    <property type="molecule type" value="Genomic_DNA"/>
</dbReference>
<evidence type="ECO:0000256" key="1">
    <source>
        <dbReference type="SAM" id="SignalP"/>
    </source>
</evidence>
<reference evidence="2 3" key="1">
    <citation type="submission" date="2020-07" db="EMBL/GenBank/DDBJ databases">
        <authorList>
            <person name="Sun Q."/>
        </authorList>
    </citation>
    <scope>NUCLEOTIDE SEQUENCE [LARGE SCALE GENOMIC DNA]</scope>
    <source>
        <strain evidence="2 3">CGMCC 1.13654</strain>
    </source>
</reference>
<evidence type="ECO:0000313" key="3">
    <source>
        <dbReference type="Proteomes" id="UP000570166"/>
    </source>
</evidence>
<name>A0A838L523_9SPHN</name>
<gene>
    <name evidence="2" type="ORF">HZF05_08435</name>
</gene>
<proteinExistence type="predicted"/>
<dbReference type="AlphaFoldDB" id="A0A838L523"/>
<keyword evidence="1" id="KW-0732">Signal</keyword>
<protein>
    <submittedName>
        <fullName evidence="2">Uncharacterized protein</fullName>
    </submittedName>
</protein>
<sequence length="103" mass="10421">MRHALLALIAAAIATPAVAGDFVAGGEHYSYTAARDAHGDVVLNGQAGHDPFALRVHGNHVSGSMGYSAISFKVSDEALARLNDEVPGAARQASAAPATLAAN</sequence>
<feature type="chain" id="PRO_5032703690" evidence="1">
    <location>
        <begin position="20"/>
        <end position="103"/>
    </location>
</feature>